<evidence type="ECO:0000313" key="11">
    <source>
        <dbReference type="EMBL" id="EKM53727.1"/>
    </source>
</evidence>
<evidence type="ECO:0000259" key="10">
    <source>
        <dbReference type="PROSITE" id="PS51741"/>
    </source>
</evidence>
<dbReference type="InterPro" id="IPR036028">
    <property type="entry name" value="SH3-like_dom_sf"/>
</dbReference>
<feature type="compositionally biased region" description="Low complexity" evidence="8">
    <location>
        <begin position="268"/>
        <end position="283"/>
    </location>
</feature>
<dbReference type="OrthoDB" id="19092at2759"/>
<sequence>METLRLETEKQASFHMNVAQQVKNDLESPANALLNRQLHHKKTYQTAIEREFKMKQQQESHVSRAREKYEQDCVRINSYTAQSTIMQGKELEKIQSKLDRAYQTIGVNEQDFQKFTRILQDTTVKWEQDWKDFCDRCQDLEEERMEFMKDNMWAYANTVSTVCVSDDESCERVRLSLEQFEPEKDMETFVYNYGTGNAIPSPPVFINYAKPETITASAQRPGSRPANFQRVTERPHDFFPPPQPLADEDLEPRDNTAGIGAGGGRSDPAAQSQSRPASRASSRNPPPAQAQSINAAGPNGRSLNTNRDAVLADPNAEPIAANEQTMLKVGDRAYPVDLSSNPQEQRSGSVNGGGVPGRVGQDDDPLARQMEALRAGSIRRSQQSSPLDQQQAQARPTHQTRDSSSQLSPPPGGRGGGPPNKRDYRMSAEIVVGGPPPTASRPASPNPPTAVLAMPPPSAQQQDQTVQNVLADYGQSFPGERKSISRPGSRAGSISGPQAIQPPQPRHASSDSMTGVGAQGRSPSPQPFHSPSRAPSPMQQSHQRGVSPAAQRNVSPAVQPSQLPPQVGSQPANVRRNSIRAPLGAIGGVATPFAQANGTLTGPGHNSRQNSISQQPQRSVSPNPVGITLDPSGRVVADELAERYRYQQPPAAPPTQQPYRQQQQQQPQQPQQPVRQGSYPSPQAPLQNPYGPPPPAQAPMYSQSYMQQPPPPPPPHQQMPPPPQQQPQYAQQYPGYGQQRAQQDYGRAANGPGRTQSISYGQQPQQPPYGNGAAPQYPSQNYGVPDPSRGPSPQPPAHSQPSPTGAYTDDGRPVLFYVTALYDYQAVIDEEFDFQAGDVIAVTATPEDGWWSGELLDEARKQPGRHVFPSNFVRLL</sequence>
<feature type="compositionally biased region" description="Polar residues" evidence="8">
    <location>
        <begin position="338"/>
        <end position="349"/>
    </location>
</feature>
<dbReference type="PRINTS" id="PR00452">
    <property type="entry name" value="SH3DOMAIN"/>
</dbReference>
<feature type="compositionally biased region" description="Polar residues" evidence="8">
    <location>
        <begin position="537"/>
        <end position="561"/>
    </location>
</feature>
<feature type="compositionally biased region" description="Pro residues" evidence="8">
    <location>
        <begin position="788"/>
        <end position="798"/>
    </location>
</feature>
<keyword evidence="2 6" id="KW-0728">SH3 domain</keyword>
<evidence type="ECO:0000256" key="2">
    <source>
        <dbReference type="ARBA" id="ARBA00022443"/>
    </source>
</evidence>
<name>K5WTH1_PHACS</name>
<dbReference type="RefSeq" id="XP_007398408.1">
    <property type="nucleotide sequence ID" value="XM_007398346.1"/>
</dbReference>
<evidence type="ECO:0008006" key="13">
    <source>
        <dbReference type="Google" id="ProtNLM"/>
    </source>
</evidence>
<keyword evidence="12" id="KW-1185">Reference proteome</keyword>
<feature type="compositionally biased region" description="Low complexity" evidence="8">
    <location>
        <begin position="657"/>
        <end position="673"/>
    </location>
</feature>
<dbReference type="InterPro" id="IPR001452">
    <property type="entry name" value="SH3_domain"/>
</dbReference>
<dbReference type="GO" id="GO:0007010">
    <property type="term" value="P:cytoskeleton organization"/>
    <property type="evidence" value="ECO:0007669"/>
    <property type="project" value="TreeGrafter"/>
</dbReference>
<dbReference type="GO" id="GO:0009898">
    <property type="term" value="C:cytoplasmic side of plasma membrane"/>
    <property type="evidence" value="ECO:0007669"/>
    <property type="project" value="TreeGrafter"/>
</dbReference>
<feature type="compositionally biased region" description="Low complexity" evidence="8">
    <location>
        <begin position="698"/>
        <end position="707"/>
    </location>
</feature>
<dbReference type="CDD" id="cd00174">
    <property type="entry name" value="SH3"/>
    <property type="match status" value="1"/>
</dbReference>
<dbReference type="Gene3D" id="1.20.1270.60">
    <property type="entry name" value="Arfaptin homology (AH) domain/BAR domain"/>
    <property type="match status" value="1"/>
</dbReference>
<dbReference type="SMART" id="SM00326">
    <property type="entry name" value="SH3"/>
    <property type="match status" value="1"/>
</dbReference>
<dbReference type="PROSITE" id="PS51741">
    <property type="entry name" value="F_BAR"/>
    <property type="match status" value="1"/>
</dbReference>
<evidence type="ECO:0000256" key="8">
    <source>
        <dbReference type="SAM" id="MobiDB-lite"/>
    </source>
</evidence>
<gene>
    <name evidence="11" type="ORF">PHACADRAFT_260221</name>
</gene>
<evidence type="ECO:0000256" key="4">
    <source>
        <dbReference type="ARBA" id="ARBA00022553"/>
    </source>
</evidence>
<keyword evidence="7" id="KW-0175">Coiled coil</keyword>
<keyword evidence="5" id="KW-0206">Cytoskeleton</keyword>
<feature type="compositionally biased region" description="Polar residues" evidence="8">
    <location>
        <begin position="459"/>
        <end position="468"/>
    </location>
</feature>
<protein>
    <recommendedName>
        <fullName evidence="13">SH3 domain-containing protein</fullName>
    </recommendedName>
</protein>
<dbReference type="PRINTS" id="PR00499">
    <property type="entry name" value="P67PHOX"/>
</dbReference>
<proteinExistence type="predicted"/>
<dbReference type="STRING" id="650164.K5WTH1"/>
<dbReference type="FunCoup" id="K5WTH1">
    <property type="interactions" value="26"/>
</dbReference>
<feature type="region of interest" description="Disordered" evidence="8">
    <location>
        <begin position="593"/>
        <end position="808"/>
    </location>
</feature>
<feature type="compositionally biased region" description="Low complexity" evidence="8">
    <location>
        <begin position="760"/>
        <end position="776"/>
    </location>
</feature>
<keyword evidence="4" id="KW-0597">Phosphoprotein</keyword>
<keyword evidence="3" id="KW-0963">Cytoplasm</keyword>
<dbReference type="Gene3D" id="2.30.30.40">
    <property type="entry name" value="SH3 Domains"/>
    <property type="match status" value="1"/>
</dbReference>
<dbReference type="Proteomes" id="UP000008370">
    <property type="component" value="Unassembled WGS sequence"/>
</dbReference>
<dbReference type="HOGENOM" id="CLU_004415_0_0_1"/>
<evidence type="ECO:0000256" key="6">
    <source>
        <dbReference type="PROSITE-ProRule" id="PRU00192"/>
    </source>
</evidence>
<feature type="compositionally biased region" description="Low complexity" evidence="8">
    <location>
        <begin position="381"/>
        <end position="393"/>
    </location>
</feature>
<comment type="subcellular location">
    <subcellularLocation>
        <location evidence="1">Cytoplasm</location>
        <location evidence="1">Cytoskeleton</location>
    </subcellularLocation>
</comment>
<dbReference type="PROSITE" id="PS50002">
    <property type="entry name" value="SH3"/>
    <property type="match status" value="1"/>
</dbReference>
<evidence type="ECO:0000259" key="9">
    <source>
        <dbReference type="PROSITE" id="PS50002"/>
    </source>
</evidence>
<dbReference type="SUPFAM" id="SSF103657">
    <property type="entry name" value="BAR/IMD domain-like"/>
    <property type="match status" value="1"/>
</dbReference>
<feature type="compositionally biased region" description="Polar residues" evidence="8">
    <location>
        <begin position="567"/>
        <end position="576"/>
    </location>
</feature>
<dbReference type="AlphaFoldDB" id="K5WTH1"/>
<dbReference type="KEGG" id="pco:PHACADRAFT_260221"/>
<dbReference type="InParanoid" id="K5WTH1"/>
<feature type="domain" description="F-BAR" evidence="10">
    <location>
        <begin position="1"/>
        <end position="185"/>
    </location>
</feature>
<feature type="compositionally biased region" description="Low complexity" evidence="8">
    <location>
        <begin position="726"/>
        <end position="743"/>
    </location>
</feature>
<dbReference type="PANTHER" id="PTHR23065:SF7">
    <property type="entry name" value="NOSTRIN, ISOFORM H"/>
    <property type="match status" value="1"/>
</dbReference>
<dbReference type="EMBL" id="JH930474">
    <property type="protein sequence ID" value="EKM53727.1"/>
    <property type="molecule type" value="Genomic_DNA"/>
</dbReference>
<dbReference type="InterPro" id="IPR031160">
    <property type="entry name" value="F_BAR_dom"/>
</dbReference>
<dbReference type="FunFam" id="2.30.30.40:FF:000312">
    <property type="entry name" value="Related to Cell division control protein 15"/>
    <property type="match status" value="1"/>
</dbReference>
<reference evidence="11 12" key="1">
    <citation type="journal article" date="2012" name="BMC Genomics">
        <title>Comparative genomics of the white-rot fungi, Phanerochaete carnosa and P. chrysosporium, to elucidate the genetic basis of the distinct wood types they colonize.</title>
        <authorList>
            <person name="Suzuki H."/>
            <person name="MacDonald J."/>
            <person name="Syed K."/>
            <person name="Salamov A."/>
            <person name="Hori C."/>
            <person name="Aerts A."/>
            <person name="Henrissat B."/>
            <person name="Wiebenga A."/>
            <person name="vanKuyk P.A."/>
            <person name="Barry K."/>
            <person name="Lindquist E."/>
            <person name="LaButti K."/>
            <person name="Lapidus A."/>
            <person name="Lucas S."/>
            <person name="Coutinho P."/>
            <person name="Gong Y."/>
            <person name="Samejima M."/>
            <person name="Mahadevan R."/>
            <person name="Abou-Zaid M."/>
            <person name="de Vries R.P."/>
            <person name="Igarashi K."/>
            <person name="Yadav J.S."/>
            <person name="Grigoriev I.V."/>
            <person name="Master E.R."/>
        </authorList>
    </citation>
    <scope>NUCLEOTIDE SEQUENCE [LARGE SCALE GENOMIC DNA]</scope>
    <source>
        <strain evidence="11 12">HHB-10118-sp</strain>
    </source>
</reference>
<feature type="compositionally biased region" description="Polar residues" evidence="8">
    <location>
        <begin position="394"/>
        <end position="407"/>
    </location>
</feature>
<dbReference type="PANTHER" id="PTHR23065">
    <property type="entry name" value="PROLINE-SERINE-THREONINE PHOSPHATASE INTERACTING PROTEIN 1"/>
    <property type="match status" value="1"/>
</dbReference>
<feature type="compositionally biased region" description="Pro residues" evidence="8">
    <location>
        <begin position="708"/>
        <end position="725"/>
    </location>
</feature>
<dbReference type="Pfam" id="PF00018">
    <property type="entry name" value="SH3_1"/>
    <property type="match status" value="1"/>
</dbReference>
<feature type="domain" description="SH3" evidence="9">
    <location>
        <begin position="813"/>
        <end position="876"/>
    </location>
</feature>
<dbReference type="InterPro" id="IPR027267">
    <property type="entry name" value="AH/BAR_dom_sf"/>
</dbReference>
<feature type="region of interest" description="Disordered" evidence="8">
    <location>
        <begin position="233"/>
        <end position="579"/>
    </location>
</feature>
<organism evidence="11 12">
    <name type="scientific">Phanerochaete carnosa (strain HHB-10118-sp)</name>
    <name type="common">White-rot fungus</name>
    <name type="synonym">Peniophora carnosa</name>
    <dbReference type="NCBI Taxonomy" id="650164"/>
    <lineage>
        <taxon>Eukaryota</taxon>
        <taxon>Fungi</taxon>
        <taxon>Dikarya</taxon>
        <taxon>Basidiomycota</taxon>
        <taxon>Agaricomycotina</taxon>
        <taxon>Agaricomycetes</taxon>
        <taxon>Polyporales</taxon>
        <taxon>Phanerochaetaceae</taxon>
        <taxon>Phanerochaete</taxon>
    </lineage>
</organism>
<evidence type="ECO:0000256" key="5">
    <source>
        <dbReference type="ARBA" id="ARBA00023212"/>
    </source>
</evidence>
<feature type="compositionally biased region" description="Basic and acidic residues" evidence="8">
    <location>
        <begin position="636"/>
        <end position="645"/>
    </location>
</feature>
<dbReference type="GO" id="GO:0120104">
    <property type="term" value="C:mitotic actomyosin contractile ring, proximal layer"/>
    <property type="evidence" value="ECO:0007669"/>
    <property type="project" value="TreeGrafter"/>
</dbReference>
<dbReference type="GO" id="GO:0005543">
    <property type="term" value="F:phospholipid binding"/>
    <property type="evidence" value="ECO:0007669"/>
    <property type="project" value="TreeGrafter"/>
</dbReference>
<evidence type="ECO:0000313" key="12">
    <source>
        <dbReference type="Proteomes" id="UP000008370"/>
    </source>
</evidence>
<dbReference type="GeneID" id="18917668"/>
<evidence type="ECO:0000256" key="7">
    <source>
        <dbReference type="PROSITE-ProRule" id="PRU01077"/>
    </source>
</evidence>
<dbReference type="SUPFAM" id="SSF50044">
    <property type="entry name" value="SH3-domain"/>
    <property type="match status" value="1"/>
</dbReference>
<accession>K5WTH1</accession>
<feature type="compositionally biased region" description="Pro residues" evidence="8">
    <location>
        <begin position="434"/>
        <end position="458"/>
    </location>
</feature>
<evidence type="ECO:0000256" key="3">
    <source>
        <dbReference type="ARBA" id="ARBA00022490"/>
    </source>
</evidence>
<evidence type="ECO:0000256" key="1">
    <source>
        <dbReference type="ARBA" id="ARBA00004245"/>
    </source>
</evidence>
<feature type="compositionally biased region" description="Polar residues" evidence="8">
    <location>
        <begin position="594"/>
        <end position="622"/>
    </location>
</feature>